<dbReference type="InterPro" id="IPR010998">
    <property type="entry name" value="Integrase_recombinase_N"/>
</dbReference>
<dbReference type="GO" id="GO:0003677">
    <property type="term" value="F:DNA binding"/>
    <property type="evidence" value="ECO:0007669"/>
    <property type="project" value="UniProtKB-KW"/>
</dbReference>
<reference evidence="5 6" key="1">
    <citation type="submission" date="2017-12" db="EMBL/GenBank/DDBJ databases">
        <title>Genomics of Macrococcus caseolyticus.</title>
        <authorList>
            <person name="MacFadyen A.C."/>
            <person name="Paterson G.K."/>
        </authorList>
    </citation>
    <scope>NUCLEOTIDE SEQUENCE [LARGE SCALE GENOMIC DNA]</scope>
    <source>
        <strain evidence="5 6">5788_EF188</strain>
    </source>
</reference>
<proteinExistence type="inferred from homology"/>
<dbReference type="Gene3D" id="1.10.443.10">
    <property type="entry name" value="Intergrase catalytic core"/>
    <property type="match status" value="1"/>
</dbReference>
<dbReference type="Pfam" id="PF00589">
    <property type="entry name" value="Phage_integrase"/>
    <property type="match status" value="1"/>
</dbReference>
<dbReference type="InterPro" id="IPR013762">
    <property type="entry name" value="Integrase-like_cat_sf"/>
</dbReference>
<dbReference type="Proteomes" id="UP000233482">
    <property type="component" value="Unassembled WGS sequence"/>
</dbReference>
<dbReference type="GO" id="GO:0015074">
    <property type="term" value="P:DNA integration"/>
    <property type="evidence" value="ECO:0007669"/>
    <property type="project" value="InterPro"/>
</dbReference>
<comment type="similarity">
    <text evidence="1">Belongs to the 'phage' integrase family.</text>
</comment>
<dbReference type="PROSITE" id="PS51898">
    <property type="entry name" value="TYR_RECOMBINASE"/>
    <property type="match status" value="1"/>
</dbReference>
<keyword evidence="2" id="KW-0238">DNA-binding</keyword>
<dbReference type="Gene3D" id="1.10.150.130">
    <property type="match status" value="1"/>
</dbReference>
<comment type="caution">
    <text evidence="5">The sequence shown here is derived from an EMBL/GenBank/DDBJ whole genome shotgun (WGS) entry which is preliminary data.</text>
</comment>
<accession>A0A855GJN3</accession>
<evidence type="ECO:0000256" key="2">
    <source>
        <dbReference type="ARBA" id="ARBA00023125"/>
    </source>
</evidence>
<evidence type="ECO:0000256" key="1">
    <source>
        <dbReference type="ARBA" id="ARBA00008857"/>
    </source>
</evidence>
<dbReference type="InterPro" id="IPR011010">
    <property type="entry name" value="DNA_brk_join_enz"/>
</dbReference>
<keyword evidence="3" id="KW-0233">DNA recombination</keyword>
<evidence type="ECO:0000313" key="5">
    <source>
        <dbReference type="EMBL" id="PKE26129.1"/>
    </source>
</evidence>
<dbReference type="PANTHER" id="PTHR30349:SF64">
    <property type="entry name" value="PROPHAGE INTEGRASE INTD-RELATED"/>
    <property type="match status" value="1"/>
</dbReference>
<dbReference type="CDD" id="cd01189">
    <property type="entry name" value="INT_ICEBs1_C_like"/>
    <property type="match status" value="1"/>
</dbReference>
<dbReference type="PANTHER" id="PTHR30349">
    <property type="entry name" value="PHAGE INTEGRASE-RELATED"/>
    <property type="match status" value="1"/>
</dbReference>
<evidence type="ECO:0000259" key="4">
    <source>
        <dbReference type="PROSITE" id="PS51898"/>
    </source>
</evidence>
<dbReference type="SUPFAM" id="SSF56349">
    <property type="entry name" value="DNA breaking-rejoining enzymes"/>
    <property type="match status" value="1"/>
</dbReference>
<dbReference type="GO" id="GO:0006310">
    <property type="term" value="P:DNA recombination"/>
    <property type="evidence" value="ECO:0007669"/>
    <property type="project" value="UniProtKB-KW"/>
</dbReference>
<gene>
    <name evidence="5" type="ORF">CW686_06365</name>
</gene>
<dbReference type="EMBL" id="PIXC01000012">
    <property type="protein sequence ID" value="PKE26129.1"/>
    <property type="molecule type" value="Genomic_DNA"/>
</dbReference>
<sequence>MASIDKKNGKYRVRVSYFDENNKRKFLSRSGIDTKSQANRIAHELEANKEKYIKKSVAPTLKDYVDKYIEIYRVGKVSESSVEIDKYSAKRLFSTRKKIVENDKIKYIDVPLHNPDIRIDKVTNMMHQEVINKLIDAGKSISTLKKTNSLMYRVMEKARYDGYITFNPAEFIEYKVKDTAKKAEYIPHDKIEPFLTDVKRRNIYHYYLFRLIIETGLRVGEACALTWQDIDRVNNIIHVKKSYDQKRNKLGNTKTKNHRDIYITKSLSVELFKLMQIHNANKINYESVYSNDNNFIFVDDIGKPISRSSIHNTMIYCSKKVLGHQISVHKLRHTHATLLLESNVPIKVIQERLGHQSLEMTEKTYAHVTPKLKTESLKDFEKYIKNVF</sequence>
<dbReference type="RefSeq" id="WP_101037408.1">
    <property type="nucleotide sequence ID" value="NZ_CABFNV010000003.1"/>
</dbReference>
<dbReference type="AlphaFoldDB" id="A0A855GJN3"/>
<evidence type="ECO:0000256" key="3">
    <source>
        <dbReference type="ARBA" id="ARBA00023172"/>
    </source>
</evidence>
<name>A0A855GJN3_9STAP</name>
<dbReference type="InterPro" id="IPR002104">
    <property type="entry name" value="Integrase_catalytic"/>
</dbReference>
<organism evidence="5 6">
    <name type="scientific">Macrococcoides caseolyticum</name>
    <dbReference type="NCBI Taxonomy" id="69966"/>
    <lineage>
        <taxon>Bacteria</taxon>
        <taxon>Bacillati</taxon>
        <taxon>Bacillota</taxon>
        <taxon>Bacilli</taxon>
        <taxon>Bacillales</taxon>
        <taxon>Staphylococcaceae</taxon>
        <taxon>Macrococcoides</taxon>
    </lineage>
</organism>
<protein>
    <submittedName>
        <fullName evidence="5">Site-specific integrase</fullName>
    </submittedName>
</protein>
<dbReference type="InterPro" id="IPR050090">
    <property type="entry name" value="Tyrosine_recombinase_XerCD"/>
</dbReference>
<evidence type="ECO:0000313" key="6">
    <source>
        <dbReference type="Proteomes" id="UP000233482"/>
    </source>
</evidence>
<feature type="domain" description="Tyr recombinase" evidence="4">
    <location>
        <begin position="181"/>
        <end position="378"/>
    </location>
</feature>